<protein>
    <submittedName>
        <fullName evidence="2">Uncharacterized protein</fullName>
    </submittedName>
</protein>
<evidence type="ECO:0000256" key="1">
    <source>
        <dbReference type="SAM" id="MobiDB-lite"/>
    </source>
</evidence>
<evidence type="ECO:0000313" key="2">
    <source>
        <dbReference type="EMBL" id="BAD22197.1"/>
    </source>
</evidence>
<accession>Q6K4T5</accession>
<name>Q6K4T5_ORYSJ</name>
<reference evidence="3" key="1">
    <citation type="journal article" date="2005" name="Nature">
        <title>The map-based sequence of the rice genome.</title>
        <authorList>
            <consortium name="International rice genome sequencing project (IRGSP)"/>
            <person name="Matsumoto T."/>
            <person name="Wu J."/>
            <person name="Kanamori H."/>
            <person name="Katayose Y."/>
            <person name="Fujisawa M."/>
            <person name="Namiki N."/>
            <person name="Mizuno H."/>
            <person name="Yamamoto K."/>
            <person name="Antonio B.A."/>
            <person name="Baba T."/>
            <person name="Sakata K."/>
            <person name="Nagamura Y."/>
            <person name="Aoki H."/>
            <person name="Arikawa K."/>
            <person name="Arita K."/>
            <person name="Bito T."/>
            <person name="Chiden Y."/>
            <person name="Fujitsuka N."/>
            <person name="Fukunaka R."/>
            <person name="Hamada M."/>
            <person name="Harada C."/>
            <person name="Hayashi A."/>
            <person name="Hijishita S."/>
            <person name="Honda M."/>
            <person name="Hosokawa S."/>
            <person name="Ichikawa Y."/>
            <person name="Idonuma A."/>
            <person name="Iijima M."/>
            <person name="Ikeda M."/>
            <person name="Ikeno M."/>
            <person name="Ito K."/>
            <person name="Ito S."/>
            <person name="Ito T."/>
            <person name="Ito Y."/>
            <person name="Ito Y."/>
            <person name="Iwabuchi A."/>
            <person name="Kamiya K."/>
            <person name="Karasawa W."/>
            <person name="Kurita K."/>
            <person name="Katagiri S."/>
            <person name="Kikuta A."/>
            <person name="Kobayashi H."/>
            <person name="Kobayashi N."/>
            <person name="Machita K."/>
            <person name="Maehara T."/>
            <person name="Masukawa M."/>
            <person name="Mizubayashi T."/>
            <person name="Mukai Y."/>
            <person name="Nagasaki H."/>
            <person name="Nagata Y."/>
            <person name="Naito S."/>
            <person name="Nakashima M."/>
            <person name="Nakama Y."/>
            <person name="Nakamichi Y."/>
            <person name="Nakamura M."/>
            <person name="Meguro A."/>
            <person name="Negishi M."/>
            <person name="Ohta I."/>
            <person name="Ohta T."/>
            <person name="Okamoto M."/>
            <person name="Ono N."/>
            <person name="Saji S."/>
            <person name="Sakaguchi M."/>
            <person name="Sakai K."/>
            <person name="Shibata M."/>
            <person name="Shimokawa T."/>
            <person name="Song J."/>
            <person name="Takazaki Y."/>
            <person name="Terasawa K."/>
            <person name="Tsugane M."/>
            <person name="Tsuji K."/>
            <person name="Ueda S."/>
            <person name="Waki K."/>
            <person name="Yamagata H."/>
            <person name="Yamamoto M."/>
            <person name="Yamamoto S."/>
            <person name="Yamane H."/>
            <person name="Yoshiki S."/>
            <person name="Yoshihara R."/>
            <person name="Yukawa K."/>
            <person name="Zhong H."/>
            <person name="Yano M."/>
            <person name="Yuan Q."/>
            <person name="Ouyang S."/>
            <person name="Liu J."/>
            <person name="Jones K.M."/>
            <person name="Gansberger K."/>
            <person name="Moffat K."/>
            <person name="Hill J."/>
            <person name="Bera J."/>
            <person name="Fadrosh D."/>
            <person name="Jin S."/>
            <person name="Johri S."/>
            <person name="Kim M."/>
            <person name="Overton L."/>
            <person name="Reardon M."/>
            <person name="Tsitrin T."/>
            <person name="Vuong H."/>
            <person name="Weaver B."/>
            <person name="Ciecko A."/>
            <person name="Tallon L."/>
            <person name="Jackson J."/>
            <person name="Pai G."/>
            <person name="Aken S.V."/>
            <person name="Utterback T."/>
            <person name="Reidmuller S."/>
            <person name="Feldblyum T."/>
            <person name="Hsiao J."/>
            <person name="Zismann V."/>
            <person name="Iobst S."/>
            <person name="de Vazeille A.R."/>
            <person name="Buell C.R."/>
            <person name="Ying K."/>
            <person name="Li Y."/>
            <person name="Lu T."/>
            <person name="Huang Y."/>
            <person name="Zhao Q."/>
            <person name="Feng Q."/>
            <person name="Zhang L."/>
            <person name="Zhu J."/>
            <person name="Weng Q."/>
            <person name="Mu J."/>
            <person name="Lu Y."/>
            <person name="Fan D."/>
            <person name="Liu Y."/>
            <person name="Guan J."/>
            <person name="Zhang Y."/>
            <person name="Yu S."/>
            <person name="Liu X."/>
            <person name="Zhang Y."/>
            <person name="Hong G."/>
            <person name="Han B."/>
            <person name="Choisne N."/>
            <person name="Demange N."/>
            <person name="Orjeda G."/>
            <person name="Samain S."/>
            <person name="Cattolico L."/>
            <person name="Pelletier E."/>
            <person name="Couloux A."/>
            <person name="Segurens B."/>
            <person name="Wincker P."/>
            <person name="D'Hont A."/>
            <person name="Scarpelli C."/>
            <person name="Weissenbach J."/>
            <person name="Salanoubat M."/>
            <person name="Quetier F."/>
            <person name="Yu Y."/>
            <person name="Kim H.R."/>
            <person name="Rambo T."/>
            <person name="Currie J."/>
            <person name="Collura K."/>
            <person name="Luo M."/>
            <person name="Yang T."/>
            <person name="Ammiraju J.S.S."/>
            <person name="Engler F."/>
            <person name="Soderlund C."/>
            <person name="Wing R.A."/>
            <person name="Palmer L.E."/>
            <person name="de la Bastide M."/>
            <person name="Spiegel L."/>
            <person name="Nascimento L."/>
            <person name="Zutavern T."/>
            <person name="O'Shaughnessy A."/>
            <person name="Dike S."/>
            <person name="Dedhia N."/>
            <person name="Preston R."/>
            <person name="Balija V."/>
            <person name="McCombie W.R."/>
            <person name="Chow T."/>
            <person name="Chen H."/>
            <person name="Chung M."/>
            <person name="Chen C."/>
            <person name="Shaw J."/>
            <person name="Wu H."/>
            <person name="Hsiao K."/>
            <person name="Chao Y."/>
            <person name="Chu M."/>
            <person name="Cheng C."/>
            <person name="Hour A."/>
            <person name="Lee P."/>
            <person name="Lin S."/>
            <person name="Lin Y."/>
            <person name="Liou J."/>
            <person name="Liu S."/>
            <person name="Hsing Y."/>
            <person name="Raghuvanshi S."/>
            <person name="Mohanty A."/>
            <person name="Bharti A.K."/>
            <person name="Gaur A."/>
            <person name="Gupta V."/>
            <person name="Kumar D."/>
            <person name="Ravi V."/>
            <person name="Vij S."/>
            <person name="Kapur A."/>
            <person name="Khurana P."/>
            <person name="Khurana P."/>
            <person name="Khurana J.P."/>
            <person name="Tyagi A.K."/>
            <person name="Gaikwad K."/>
            <person name="Singh A."/>
            <person name="Dalal V."/>
            <person name="Srivastava S."/>
            <person name="Dixit A."/>
            <person name="Pal A.K."/>
            <person name="Ghazi I.A."/>
            <person name="Yadav M."/>
            <person name="Pandit A."/>
            <person name="Bhargava A."/>
            <person name="Sureshbabu K."/>
            <person name="Batra K."/>
            <person name="Sharma T.R."/>
            <person name="Mohapatra T."/>
            <person name="Singh N.K."/>
            <person name="Messing J."/>
            <person name="Nelson A.B."/>
            <person name="Fuks G."/>
            <person name="Kavchok S."/>
            <person name="Keizer G."/>
            <person name="Linton E."/>
            <person name="Llaca V."/>
            <person name="Song R."/>
            <person name="Tanyolac B."/>
            <person name="Young S."/>
            <person name="Ho-Il K."/>
            <person name="Hahn J.H."/>
            <person name="Sangsakoo G."/>
            <person name="Vanavichit A."/>
            <person name="de Mattos Luiz.A.T."/>
            <person name="Zimmer P.D."/>
            <person name="Malone G."/>
            <person name="Dellagostin O."/>
            <person name="de Oliveira A.C."/>
            <person name="Bevan M."/>
            <person name="Bancroft I."/>
            <person name="Minx P."/>
            <person name="Cordum H."/>
            <person name="Wilson R."/>
            <person name="Cheng Z."/>
            <person name="Jin W."/>
            <person name="Jiang J."/>
            <person name="Leong S.A."/>
            <person name="Iwama H."/>
            <person name="Gojobori T."/>
            <person name="Itoh T."/>
            <person name="Niimura Y."/>
            <person name="Fujii Y."/>
            <person name="Habara T."/>
            <person name="Sakai H."/>
            <person name="Sato Y."/>
            <person name="Wilson G."/>
            <person name="Kumar K."/>
            <person name="McCouch S."/>
            <person name="Juretic N."/>
            <person name="Hoen D."/>
            <person name="Wright S."/>
            <person name="Bruskiewich R."/>
            <person name="Bureau T."/>
            <person name="Miyao A."/>
            <person name="Hirochika H."/>
            <person name="Nishikawa T."/>
            <person name="Kadowaki K."/>
            <person name="Sugiura M."/>
            <person name="Burr B."/>
            <person name="Sasaki T."/>
        </authorList>
    </citation>
    <scope>NUCLEOTIDE SEQUENCE [LARGE SCALE GENOMIC DNA]</scope>
    <source>
        <strain evidence="3">cv. Nipponbare</strain>
    </source>
</reference>
<gene>
    <name evidence="2" type="primary">OSJNBa0018M09.9</name>
</gene>
<proteinExistence type="predicted"/>
<dbReference type="EMBL" id="AP005533">
    <property type="protein sequence ID" value="BAD22197.1"/>
    <property type="molecule type" value="Genomic_DNA"/>
</dbReference>
<sequence length="103" mass="10507">MVGLGQGGDDDGGDGGDAGGEGVTAAAVAGLGRMEEAGSGKGVMAVVVNSSKRVVAVAKGPDHTVEEGEQRWRPQQRRRLMTWIRAGGSDGGGEEVARHARDH</sequence>
<reference evidence="3" key="2">
    <citation type="journal article" date="2008" name="Nucleic Acids Res.">
        <title>The rice annotation project database (RAP-DB): 2008 update.</title>
        <authorList>
            <consortium name="The rice annotation project (RAP)"/>
        </authorList>
    </citation>
    <scope>GENOME REANNOTATION</scope>
    <source>
        <strain evidence="3">cv. Nipponbare</strain>
    </source>
</reference>
<dbReference type="AlphaFoldDB" id="Q6K4T5"/>
<evidence type="ECO:0000313" key="3">
    <source>
        <dbReference type="Proteomes" id="UP000000763"/>
    </source>
</evidence>
<dbReference type="Proteomes" id="UP000000763">
    <property type="component" value="Chromosome 2"/>
</dbReference>
<feature type="region of interest" description="Disordered" evidence="1">
    <location>
        <begin position="1"/>
        <end position="22"/>
    </location>
</feature>
<organism evidence="2 3">
    <name type="scientific">Oryza sativa subsp. japonica</name>
    <name type="common">Rice</name>
    <dbReference type="NCBI Taxonomy" id="39947"/>
    <lineage>
        <taxon>Eukaryota</taxon>
        <taxon>Viridiplantae</taxon>
        <taxon>Streptophyta</taxon>
        <taxon>Embryophyta</taxon>
        <taxon>Tracheophyta</taxon>
        <taxon>Spermatophyta</taxon>
        <taxon>Magnoliopsida</taxon>
        <taxon>Liliopsida</taxon>
        <taxon>Poales</taxon>
        <taxon>Poaceae</taxon>
        <taxon>BOP clade</taxon>
        <taxon>Oryzoideae</taxon>
        <taxon>Oryzeae</taxon>
        <taxon>Oryzinae</taxon>
        <taxon>Oryza</taxon>
        <taxon>Oryza sativa</taxon>
    </lineage>
</organism>